<accession>A0A1J0VVU9</accession>
<sequence>MTWTDQHQRTEIVHTVLARAALDPADPELFAGLPELDRLFGGVDGVVRALAYRWNNHLHAKLEQAEFEGNTAVEAYLELAAEQPALRAILDTHQPVGRTIRSHVLAR</sequence>
<gene>
    <name evidence="1" type="ORF">BOX37_22275</name>
</gene>
<dbReference type="OrthoDB" id="3773711at2"/>
<protein>
    <submittedName>
        <fullName evidence="1">Uncharacterized protein</fullName>
    </submittedName>
</protein>
<dbReference type="KEGG" id="nsl:BOX37_22275"/>
<dbReference type="Proteomes" id="UP000183810">
    <property type="component" value="Chromosome"/>
</dbReference>
<dbReference type="RefSeq" id="WP_071929383.1">
    <property type="nucleotide sequence ID" value="NZ_CP018082.1"/>
</dbReference>
<keyword evidence="2" id="KW-1185">Reference proteome</keyword>
<organism evidence="1 2">
    <name type="scientific">Nocardia mangyaensis</name>
    <dbReference type="NCBI Taxonomy" id="2213200"/>
    <lineage>
        <taxon>Bacteria</taxon>
        <taxon>Bacillati</taxon>
        <taxon>Actinomycetota</taxon>
        <taxon>Actinomycetes</taxon>
        <taxon>Mycobacteriales</taxon>
        <taxon>Nocardiaceae</taxon>
        <taxon>Nocardia</taxon>
    </lineage>
</organism>
<name>A0A1J0VVU9_9NOCA</name>
<evidence type="ECO:0000313" key="1">
    <source>
        <dbReference type="EMBL" id="APE36200.1"/>
    </source>
</evidence>
<reference evidence="1" key="1">
    <citation type="submission" date="2016-11" db="EMBL/GenBank/DDBJ databases">
        <authorList>
            <person name="Jaros S."/>
            <person name="Januszkiewicz K."/>
            <person name="Wedrychowicz H."/>
        </authorList>
    </citation>
    <scope>NUCLEOTIDE SEQUENCE [LARGE SCALE GENOMIC DNA]</scope>
    <source>
        <strain evidence="1">Y48</strain>
    </source>
</reference>
<evidence type="ECO:0000313" key="2">
    <source>
        <dbReference type="Proteomes" id="UP000183810"/>
    </source>
</evidence>
<proteinExistence type="predicted"/>
<dbReference type="AlphaFoldDB" id="A0A1J0VVU9"/>
<dbReference type="EMBL" id="CP018082">
    <property type="protein sequence ID" value="APE36200.1"/>
    <property type="molecule type" value="Genomic_DNA"/>
</dbReference>